<protein>
    <submittedName>
        <fullName evidence="1">Uncharacterized protein</fullName>
    </submittedName>
</protein>
<dbReference type="EMBL" id="LR797331">
    <property type="protein sequence ID" value="CAB4203548.1"/>
    <property type="molecule type" value="Genomic_DNA"/>
</dbReference>
<sequence>MFKPGQIVSSTSGAPEREVILVGTPVEIKMPAFMAACVNAKSAWVAWRDRAGTESFDLVENMVAWSTGETA</sequence>
<gene>
    <name evidence="1" type="ORF">UFOVP1382_160</name>
</gene>
<accession>A0A6J5RY23</accession>
<evidence type="ECO:0000313" key="1">
    <source>
        <dbReference type="EMBL" id="CAB4203548.1"/>
    </source>
</evidence>
<reference evidence="1" key="1">
    <citation type="submission" date="2020-05" db="EMBL/GenBank/DDBJ databases">
        <authorList>
            <person name="Chiriac C."/>
            <person name="Salcher M."/>
            <person name="Ghai R."/>
            <person name="Kavagutti S V."/>
        </authorList>
    </citation>
    <scope>NUCLEOTIDE SEQUENCE</scope>
</reference>
<proteinExistence type="predicted"/>
<name>A0A6J5RY23_9CAUD</name>
<organism evidence="1">
    <name type="scientific">uncultured Caudovirales phage</name>
    <dbReference type="NCBI Taxonomy" id="2100421"/>
    <lineage>
        <taxon>Viruses</taxon>
        <taxon>Duplodnaviria</taxon>
        <taxon>Heunggongvirae</taxon>
        <taxon>Uroviricota</taxon>
        <taxon>Caudoviricetes</taxon>
        <taxon>Peduoviridae</taxon>
        <taxon>Maltschvirus</taxon>
        <taxon>Maltschvirus maltsch</taxon>
    </lineage>
</organism>